<feature type="compositionally biased region" description="Basic and acidic residues" evidence="1">
    <location>
        <begin position="408"/>
        <end position="431"/>
    </location>
</feature>
<feature type="compositionally biased region" description="Acidic residues" evidence="1">
    <location>
        <begin position="606"/>
        <end position="619"/>
    </location>
</feature>
<dbReference type="InterPro" id="IPR001005">
    <property type="entry name" value="SANT/Myb"/>
</dbReference>
<dbReference type="Proteomes" id="UP001163046">
    <property type="component" value="Unassembled WGS sequence"/>
</dbReference>
<evidence type="ECO:0000313" key="3">
    <source>
        <dbReference type="Proteomes" id="UP001163046"/>
    </source>
</evidence>
<feature type="region of interest" description="Disordered" evidence="1">
    <location>
        <begin position="557"/>
        <end position="619"/>
    </location>
</feature>
<evidence type="ECO:0000256" key="1">
    <source>
        <dbReference type="SAM" id="MobiDB-lite"/>
    </source>
</evidence>
<dbReference type="InterPro" id="IPR009057">
    <property type="entry name" value="Homeodomain-like_sf"/>
</dbReference>
<feature type="compositionally biased region" description="Basic and acidic residues" evidence="1">
    <location>
        <begin position="8"/>
        <end position="25"/>
    </location>
</feature>
<gene>
    <name evidence="2" type="ORF">OS493_028215</name>
</gene>
<feature type="compositionally biased region" description="Basic and acidic residues" evidence="1">
    <location>
        <begin position="349"/>
        <end position="360"/>
    </location>
</feature>
<dbReference type="GO" id="GO:0000775">
    <property type="term" value="C:chromosome, centromeric region"/>
    <property type="evidence" value="ECO:0007669"/>
    <property type="project" value="TreeGrafter"/>
</dbReference>
<comment type="caution">
    <text evidence="2">The sequence shown here is derived from an EMBL/GenBank/DDBJ whole genome shotgun (WGS) entry which is preliminary data.</text>
</comment>
<evidence type="ECO:0008006" key="4">
    <source>
        <dbReference type="Google" id="ProtNLM"/>
    </source>
</evidence>
<dbReference type="OrthoDB" id="118550at2759"/>
<dbReference type="SUPFAM" id="SSF46689">
    <property type="entry name" value="Homeodomain-like"/>
    <property type="match status" value="1"/>
</dbReference>
<feature type="compositionally biased region" description="Polar residues" evidence="1">
    <location>
        <begin position="35"/>
        <end position="53"/>
    </location>
</feature>
<feature type="compositionally biased region" description="Basic and acidic residues" evidence="1">
    <location>
        <begin position="306"/>
        <end position="327"/>
    </location>
</feature>
<feature type="compositionally biased region" description="Polar residues" evidence="1">
    <location>
        <begin position="168"/>
        <end position="181"/>
    </location>
</feature>
<feature type="compositionally biased region" description="Polar residues" evidence="1">
    <location>
        <begin position="105"/>
        <end position="124"/>
    </location>
</feature>
<feature type="compositionally biased region" description="Low complexity" evidence="1">
    <location>
        <begin position="505"/>
        <end position="521"/>
    </location>
</feature>
<feature type="compositionally biased region" description="Basic and acidic residues" evidence="1">
    <location>
        <begin position="214"/>
        <end position="229"/>
    </location>
</feature>
<dbReference type="PANTHER" id="PTHR16124">
    <property type="entry name" value="MIS18-BINDING PROTEIN 1"/>
    <property type="match status" value="1"/>
</dbReference>
<accession>A0A9X0CP96</accession>
<dbReference type="InterPro" id="IPR039110">
    <property type="entry name" value="KNL2-like"/>
</dbReference>
<feature type="compositionally biased region" description="Polar residues" evidence="1">
    <location>
        <begin position="264"/>
        <end position="278"/>
    </location>
</feature>
<feature type="compositionally biased region" description="Basic residues" evidence="1">
    <location>
        <begin position="158"/>
        <end position="167"/>
    </location>
</feature>
<dbReference type="Gene3D" id="1.10.10.60">
    <property type="entry name" value="Homeodomain-like"/>
    <property type="match status" value="1"/>
</dbReference>
<keyword evidence="3" id="KW-1185">Reference proteome</keyword>
<feature type="region of interest" description="Disordered" evidence="1">
    <location>
        <begin position="473"/>
        <end position="535"/>
    </location>
</feature>
<sequence length="619" mass="69499">MENTARSNRKESSDSSSEKDNDKSVKKLLFFSPKKTPNNNQSLQERNQKTPSVNEGRGAGKIEIEGNIVTKSVENNDSIQQSRGMSKLPLQEIEEEETSHDDLPTQVSFQKKNTSTLSVVAENSPNRKKRKNYAKPYTDSESEVVEQTASKIPSPPKRILRSRKGKASNKNPVSRVSSNADKLSDVDSEDSQADRHAKNNVRQNVSKRYINKTSDSDTRVSSYDERSDNTGDSAKVPKPKATAKRRNLEKRLVYKRVNELAKEASSQSSESDTGGTSLKRSKQEQAHPRSSKAAKANAESQTALESNRRVDSSKRKGKTDSDSEKASGKKQALKVSKQTASKDGKKKKDVMSDEAPWKDEEIQKLNEALYTIPGNTPMFWQKISREVGSRTAQECQFQHQGEVLVSNKKTEPSVKKGSAKEKKNPVQKECEDSYSGVGTIKRKRELRELLEQQDVDYEDDIFDSTPFKRKKDVKLVFNLSSNSSEEEDDNDDDDDDDESETAHGTSYKTPSSRTPSSRFRPMGPLSISATPSAEFVSPSLLQQVNQKDMDHYIYRMQQGKRGTQVFGKQKSKQMRTSTPKKLSSSSSHFPVIGSELFEAHPASDHESEDEDKDYYFSDE</sequence>
<dbReference type="CDD" id="cd00167">
    <property type="entry name" value="SANT"/>
    <property type="match status" value="1"/>
</dbReference>
<feature type="compositionally biased region" description="Polar residues" evidence="1">
    <location>
        <begin position="69"/>
        <end position="84"/>
    </location>
</feature>
<feature type="compositionally biased region" description="Basic and acidic residues" evidence="1">
    <location>
        <begin position="249"/>
        <end position="262"/>
    </location>
</feature>
<feature type="region of interest" description="Disordered" evidence="1">
    <location>
        <begin position="1"/>
        <end position="360"/>
    </location>
</feature>
<dbReference type="PANTHER" id="PTHR16124:SF3">
    <property type="entry name" value="MIS18-BINDING PROTEIN 1"/>
    <property type="match status" value="1"/>
</dbReference>
<feature type="region of interest" description="Disordered" evidence="1">
    <location>
        <begin position="403"/>
        <end position="443"/>
    </location>
</feature>
<dbReference type="AlphaFoldDB" id="A0A9X0CP96"/>
<evidence type="ECO:0000313" key="2">
    <source>
        <dbReference type="EMBL" id="KAJ7371052.1"/>
    </source>
</evidence>
<name>A0A9X0CP96_9CNID</name>
<dbReference type="EMBL" id="MU826852">
    <property type="protein sequence ID" value="KAJ7371052.1"/>
    <property type="molecule type" value="Genomic_DNA"/>
</dbReference>
<protein>
    <recommendedName>
        <fullName evidence="4">Myb-like domain-containing protein</fullName>
    </recommendedName>
</protein>
<feature type="compositionally biased region" description="Basic residues" evidence="1">
    <location>
        <begin position="237"/>
        <end position="248"/>
    </location>
</feature>
<proteinExistence type="predicted"/>
<reference evidence="2" key="1">
    <citation type="submission" date="2023-01" db="EMBL/GenBank/DDBJ databases">
        <title>Genome assembly of the deep-sea coral Lophelia pertusa.</title>
        <authorList>
            <person name="Herrera S."/>
            <person name="Cordes E."/>
        </authorList>
    </citation>
    <scope>NUCLEOTIDE SEQUENCE</scope>
    <source>
        <strain evidence="2">USNM1676648</strain>
        <tissue evidence="2">Polyp</tissue>
    </source>
</reference>
<feature type="compositionally biased region" description="Acidic residues" evidence="1">
    <location>
        <begin position="484"/>
        <end position="499"/>
    </location>
</feature>
<organism evidence="2 3">
    <name type="scientific">Desmophyllum pertusum</name>
    <dbReference type="NCBI Taxonomy" id="174260"/>
    <lineage>
        <taxon>Eukaryota</taxon>
        <taxon>Metazoa</taxon>
        <taxon>Cnidaria</taxon>
        <taxon>Anthozoa</taxon>
        <taxon>Hexacorallia</taxon>
        <taxon>Scleractinia</taxon>
        <taxon>Caryophylliina</taxon>
        <taxon>Caryophylliidae</taxon>
        <taxon>Desmophyllum</taxon>
    </lineage>
</organism>